<dbReference type="EMBL" id="VBUT01000002">
    <property type="protein sequence ID" value="TLF81187.1"/>
    <property type="molecule type" value="Genomic_DNA"/>
</dbReference>
<feature type="compositionally biased region" description="Polar residues" evidence="1">
    <location>
        <begin position="110"/>
        <end position="125"/>
    </location>
</feature>
<dbReference type="GO" id="GO:0032259">
    <property type="term" value="P:methylation"/>
    <property type="evidence" value="ECO:0007669"/>
    <property type="project" value="UniProtKB-KW"/>
</dbReference>
<feature type="compositionally biased region" description="Polar residues" evidence="1">
    <location>
        <begin position="1"/>
        <end position="25"/>
    </location>
</feature>
<reference evidence="3 4" key="1">
    <citation type="submission" date="2019-05" db="EMBL/GenBank/DDBJ databases">
        <title>Genomes sequences of two Nocardia cyriacigeorgica environmental isolates, type strains Nocardia asteroides ATCC 19247 and Nocardia cyriacigeorgica DSM 44484.</title>
        <authorList>
            <person name="Vautrin F."/>
            <person name="Bergeron E."/>
            <person name="Dubost A."/>
            <person name="Abrouk D."/>
            <person name="Rodriguez Nava V."/>
            <person name="Pujic P."/>
        </authorList>
    </citation>
    <scope>NUCLEOTIDE SEQUENCE [LARGE SCALE GENOMIC DNA]</scope>
    <source>
        <strain evidence="3 4">EML 446</strain>
    </source>
</reference>
<evidence type="ECO:0000256" key="1">
    <source>
        <dbReference type="SAM" id="MobiDB-lite"/>
    </source>
</evidence>
<keyword evidence="3" id="KW-0489">Methyltransferase</keyword>
<comment type="caution">
    <text evidence="3">The sequence shown here is derived from an EMBL/GenBank/DDBJ whole genome shotgun (WGS) entry which is preliminary data.</text>
</comment>
<feature type="region of interest" description="Disordered" evidence="1">
    <location>
        <begin position="1"/>
        <end position="96"/>
    </location>
</feature>
<feature type="compositionally biased region" description="Basic and acidic residues" evidence="1">
    <location>
        <begin position="47"/>
        <end position="57"/>
    </location>
</feature>
<dbReference type="PANTHER" id="PTHR43591">
    <property type="entry name" value="METHYLTRANSFERASE"/>
    <property type="match status" value="1"/>
</dbReference>
<protein>
    <submittedName>
        <fullName evidence="3">Class I SAM-dependent methyltransferase</fullName>
    </submittedName>
</protein>
<feature type="domain" description="Methyltransferase type 11" evidence="2">
    <location>
        <begin position="158"/>
        <end position="242"/>
    </location>
</feature>
<dbReference type="GO" id="GO:0008757">
    <property type="term" value="F:S-adenosylmethionine-dependent methyltransferase activity"/>
    <property type="evidence" value="ECO:0007669"/>
    <property type="project" value="InterPro"/>
</dbReference>
<gene>
    <name evidence="3" type="ORF">FEK34_05960</name>
</gene>
<dbReference type="CDD" id="cd02440">
    <property type="entry name" value="AdoMet_MTases"/>
    <property type="match status" value="1"/>
</dbReference>
<dbReference type="Proteomes" id="UP000306378">
    <property type="component" value="Unassembled WGS sequence"/>
</dbReference>
<organism evidence="3 4">
    <name type="scientific">Nocardia cyriacigeorgica</name>
    <dbReference type="NCBI Taxonomy" id="135487"/>
    <lineage>
        <taxon>Bacteria</taxon>
        <taxon>Bacillati</taxon>
        <taxon>Actinomycetota</taxon>
        <taxon>Actinomycetes</taxon>
        <taxon>Mycobacteriales</taxon>
        <taxon>Nocardiaceae</taxon>
        <taxon>Nocardia</taxon>
    </lineage>
</organism>
<evidence type="ECO:0000313" key="3">
    <source>
        <dbReference type="EMBL" id="TLF81187.1"/>
    </source>
</evidence>
<dbReference type="InterPro" id="IPR029063">
    <property type="entry name" value="SAM-dependent_MTases_sf"/>
</dbReference>
<dbReference type="AlphaFoldDB" id="A0A5R8NY21"/>
<feature type="region of interest" description="Disordered" evidence="1">
    <location>
        <begin position="110"/>
        <end position="134"/>
    </location>
</feature>
<accession>A0A5R8NY21</accession>
<dbReference type="SUPFAM" id="SSF53335">
    <property type="entry name" value="S-adenosyl-L-methionine-dependent methyltransferases"/>
    <property type="match status" value="1"/>
</dbReference>
<proteinExistence type="predicted"/>
<evidence type="ECO:0000313" key="4">
    <source>
        <dbReference type="Proteomes" id="UP000306378"/>
    </source>
</evidence>
<dbReference type="Gene3D" id="3.40.50.150">
    <property type="entry name" value="Vaccinia Virus protein VP39"/>
    <property type="match status" value="1"/>
</dbReference>
<name>A0A5R8NY21_9NOCA</name>
<evidence type="ECO:0000259" key="2">
    <source>
        <dbReference type="Pfam" id="PF08241"/>
    </source>
</evidence>
<sequence length="271" mass="28787">MEANTFRSLQTSKATVSKKPLSSRTCGFESHTRHQGSTASPGFLPESGRREIYVADRRSRRPPPLGVPGELPGFLRDQSSRRSRSAETPLSDSSTLGHCRIRSASSILASWQPNATTTPIRSGSASAPDRPPPTCGPVSACTTKIAHLLTERHCRRVLDLGCGEGALRAAADKMTAPPWVVGLDASATMLSAVPPPAVRADAAEIPFADNAFDAVVAVNILDHLPDPLPALRAVHRVLDHTGCWWPAPSAAGPPRPRARCPRHCQSPNGAA</sequence>
<feature type="region of interest" description="Disordered" evidence="1">
    <location>
        <begin position="248"/>
        <end position="271"/>
    </location>
</feature>
<feature type="compositionally biased region" description="Polar residues" evidence="1">
    <location>
        <begin position="86"/>
        <end position="96"/>
    </location>
</feature>
<dbReference type="Pfam" id="PF08241">
    <property type="entry name" value="Methyltransf_11"/>
    <property type="match status" value="1"/>
</dbReference>
<dbReference type="InterPro" id="IPR013216">
    <property type="entry name" value="Methyltransf_11"/>
</dbReference>
<keyword evidence="3" id="KW-0808">Transferase</keyword>